<keyword evidence="2" id="KW-1185">Reference proteome</keyword>
<sequence length="90" mass="10307">MVSSITCNTIERLVAQLTEITVTLVIMLPNSHVAKAMNSLRRSEDLPVQNSFNLNLQNLALIFQFIEDNLEEEDLPLNDEELSQEDWEMS</sequence>
<accession>A0A8T0FH59</accession>
<reference evidence="1" key="2">
    <citation type="submission" date="2020-06" db="EMBL/GenBank/DDBJ databases">
        <authorList>
            <person name="Sheffer M."/>
        </authorList>
    </citation>
    <scope>NUCLEOTIDE SEQUENCE</scope>
</reference>
<reference evidence="1" key="1">
    <citation type="journal article" date="2020" name="bioRxiv">
        <title>Chromosome-level reference genome of the European wasp spider Argiope bruennichi: a resource for studies on range expansion and evolutionary adaptation.</title>
        <authorList>
            <person name="Sheffer M.M."/>
            <person name="Hoppe A."/>
            <person name="Krehenwinkel H."/>
            <person name="Uhl G."/>
            <person name="Kuss A.W."/>
            <person name="Jensen L."/>
            <person name="Jensen C."/>
            <person name="Gillespie R.G."/>
            <person name="Hoff K.J."/>
            <person name="Prost S."/>
        </authorList>
    </citation>
    <scope>NUCLEOTIDE SEQUENCE</scope>
</reference>
<dbReference type="Proteomes" id="UP000807504">
    <property type="component" value="Unassembled WGS sequence"/>
</dbReference>
<dbReference type="AlphaFoldDB" id="A0A8T0FH59"/>
<gene>
    <name evidence="1" type="ORF">HNY73_006814</name>
</gene>
<protein>
    <submittedName>
        <fullName evidence="1">Uncharacterized protein</fullName>
    </submittedName>
</protein>
<dbReference type="EMBL" id="JABXBU010000012">
    <property type="protein sequence ID" value="KAF8788809.1"/>
    <property type="molecule type" value="Genomic_DNA"/>
</dbReference>
<evidence type="ECO:0000313" key="2">
    <source>
        <dbReference type="Proteomes" id="UP000807504"/>
    </source>
</evidence>
<name>A0A8T0FH59_ARGBR</name>
<evidence type="ECO:0000313" key="1">
    <source>
        <dbReference type="EMBL" id="KAF8788809.1"/>
    </source>
</evidence>
<proteinExistence type="predicted"/>
<organism evidence="1 2">
    <name type="scientific">Argiope bruennichi</name>
    <name type="common">Wasp spider</name>
    <name type="synonym">Aranea bruennichi</name>
    <dbReference type="NCBI Taxonomy" id="94029"/>
    <lineage>
        <taxon>Eukaryota</taxon>
        <taxon>Metazoa</taxon>
        <taxon>Ecdysozoa</taxon>
        <taxon>Arthropoda</taxon>
        <taxon>Chelicerata</taxon>
        <taxon>Arachnida</taxon>
        <taxon>Araneae</taxon>
        <taxon>Araneomorphae</taxon>
        <taxon>Entelegynae</taxon>
        <taxon>Araneoidea</taxon>
        <taxon>Araneidae</taxon>
        <taxon>Argiope</taxon>
    </lineage>
</organism>
<comment type="caution">
    <text evidence="1">The sequence shown here is derived from an EMBL/GenBank/DDBJ whole genome shotgun (WGS) entry which is preliminary data.</text>
</comment>